<feature type="region of interest" description="Disordered" evidence="1">
    <location>
        <begin position="29"/>
        <end position="59"/>
    </location>
</feature>
<proteinExistence type="predicted"/>
<sequence length="324" mass="35205">MSHHRIERGRRQEHVRDAIPLDRLHDRFGIEGGQDGNGRAHGDGGHGHRAGGMGEGRRGEADGIVRRHQIADGLHERAPAAVHDADALCGARGAPGGDDGSEFIAIARRIAEIGRVGAVVRGEEIGEGWHVAVRPVEADQLADGRHLRLRPTGIRRKARMIEEPAGPDIGQISDVRIERIACVDRDPDRAGAPQAELRRQDRSMIGRHDRDRLLMAKTSLMHGPGEAVSEAVHLAVSDAAVAIDQDRSFRIEPDHLVEIIDAAHMPLRRFRLFSPIPARGGKAAFRRRLRSEMLGGRPAGMPGLRGAGGGRTFAAAPRDARIIR</sequence>
<accession>A0ABR6NFU4</accession>
<dbReference type="Proteomes" id="UP001138540">
    <property type="component" value="Unassembled WGS sequence"/>
</dbReference>
<evidence type="ECO:0000313" key="3">
    <source>
        <dbReference type="Proteomes" id="UP001138540"/>
    </source>
</evidence>
<name>A0ABR6NFU4_9SPHN</name>
<protein>
    <submittedName>
        <fullName evidence="2">Uncharacterized protein</fullName>
    </submittedName>
</protein>
<evidence type="ECO:0000256" key="1">
    <source>
        <dbReference type="SAM" id="MobiDB-lite"/>
    </source>
</evidence>
<reference evidence="2 3" key="1">
    <citation type="submission" date="2020-08" db="EMBL/GenBank/DDBJ databases">
        <title>Exploring microbial biodiversity for novel pathways involved in the catabolism of aromatic compounds derived from lignin.</title>
        <authorList>
            <person name="Elkins J."/>
        </authorList>
    </citation>
    <scope>NUCLEOTIDE SEQUENCE [LARGE SCALE GENOMIC DNA]</scope>
    <source>
        <strain evidence="2 3">B1D3A</strain>
    </source>
</reference>
<dbReference type="EMBL" id="JACHKA010000001">
    <property type="protein sequence ID" value="MBB5986135.1"/>
    <property type="molecule type" value="Genomic_DNA"/>
</dbReference>
<evidence type="ECO:0000313" key="2">
    <source>
        <dbReference type="EMBL" id="MBB5986135.1"/>
    </source>
</evidence>
<keyword evidence="3" id="KW-1185">Reference proteome</keyword>
<organism evidence="2 3">
    <name type="scientific">Sphingobium lignivorans</name>
    <dbReference type="NCBI Taxonomy" id="2735886"/>
    <lineage>
        <taxon>Bacteria</taxon>
        <taxon>Pseudomonadati</taxon>
        <taxon>Pseudomonadota</taxon>
        <taxon>Alphaproteobacteria</taxon>
        <taxon>Sphingomonadales</taxon>
        <taxon>Sphingomonadaceae</taxon>
        <taxon>Sphingobium</taxon>
    </lineage>
</organism>
<comment type="caution">
    <text evidence="2">The sequence shown here is derived from an EMBL/GenBank/DDBJ whole genome shotgun (WGS) entry which is preliminary data.</text>
</comment>
<gene>
    <name evidence="2" type="ORF">HNP60_002109</name>
</gene>